<reference evidence="1 2" key="1">
    <citation type="submission" date="2016-10" db="EMBL/GenBank/DDBJ databases">
        <authorList>
            <person name="de Groot N.N."/>
        </authorList>
    </citation>
    <scope>NUCLEOTIDE SEQUENCE [LARGE SCALE GENOMIC DNA]</scope>
    <source>
        <strain evidence="1 2">CGMCC 4.2026</strain>
    </source>
</reference>
<gene>
    <name evidence="1" type="ORF">SAMN05216267_104680</name>
</gene>
<keyword evidence="2" id="KW-1185">Reference proteome</keyword>
<dbReference type="OrthoDB" id="9987125at2"/>
<dbReference type="RefSeq" id="WP_069463648.1">
    <property type="nucleotide sequence ID" value="NZ_FODD01000046.1"/>
</dbReference>
<dbReference type="AlphaFoldDB" id="A0A1H8SZC9"/>
<name>A0A1H8SZC9_9ACTN</name>
<protein>
    <submittedName>
        <fullName evidence="1">Uncharacterized protein</fullName>
    </submittedName>
</protein>
<organism evidence="1 2">
    <name type="scientific">Actinacidiphila rubida</name>
    <dbReference type="NCBI Taxonomy" id="310780"/>
    <lineage>
        <taxon>Bacteria</taxon>
        <taxon>Bacillati</taxon>
        <taxon>Actinomycetota</taxon>
        <taxon>Actinomycetes</taxon>
        <taxon>Kitasatosporales</taxon>
        <taxon>Streptomycetaceae</taxon>
        <taxon>Actinacidiphila</taxon>
    </lineage>
</organism>
<dbReference type="STRING" id="310780.SAMN05216267_104680"/>
<proteinExistence type="predicted"/>
<evidence type="ECO:0000313" key="2">
    <source>
        <dbReference type="Proteomes" id="UP000181951"/>
    </source>
</evidence>
<evidence type="ECO:0000313" key="1">
    <source>
        <dbReference type="EMBL" id="SEO84017.1"/>
    </source>
</evidence>
<dbReference type="Proteomes" id="UP000181951">
    <property type="component" value="Unassembled WGS sequence"/>
</dbReference>
<sequence length="61" mass="6757">MDDQIPDGTRVVYRGSIAITYGMVFRAEECACDRDVCGYQLVDATDVVILHHVRRGSITPA</sequence>
<accession>A0A1H8SZC9</accession>
<dbReference type="EMBL" id="FODD01000046">
    <property type="protein sequence ID" value="SEO84017.1"/>
    <property type="molecule type" value="Genomic_DNA"/>
</dbReference>